<sequence length="372" mass="43838">MLSREDIREMARVEQELYQRIISTFAKRDTSEKARQAWLEATSAWHARRSPVLERLWGRAYLEELRASDPAAVADAILFLEVDPWFHRSGYLKERLIRGLKTAQLSDRDKLRLRQLVWNVAAGRNRREFRNYCSLAAVVVDEDFIRRLARVTPQQDLKAQGKFVFLLECLMRHQRVIQMVGQERREYLRTRQRHVIELTRSAFAKCRKPREDQLTSWGGLDGPYVVEHWKDHDRDSVLRLDDYGGCLAEDLSYMSSHALRYFLPAVMELMLLKPDWVECYAFGMTVSRLEGLVGLNEHHEGGFYRPVVLDHDQRVALREFCKLLQDTIKVYDLVPYVPHYKRRLAEVEKRMMSFKCSADYDAELFGGRPRVR</sequence>
<proteinExistence type="predicted"/>
<organism evidence="1 2">
    <name type="scientific">Rubritalea halochordaticola</name>
    <dbReference type="NCBI Taxonomy" id="714537"/>
    <lineage>
        <taxon>Bacteria</taxon>
        <taxon>Pseudomonadati</taxon>
        <taxon>Verrucomicrobiota</taxon>
        <taxon>Verrucomicrobiia</taxon>
        <taxon>Verrucomicrobiales</taxon>
        <taxon>Rubritaleaceae</taxon>
        <taxon>Rubritalea</taxon>
    </lineage>
</organism>
<comment type="caution">
    <text evidence="1">The sequence shown here is derived from an EMBL/GenBank/DDBJ whole genome shotgun (WGS) entry which is preliminary data.</text>
</comment>
<protein>
    <submittedName>
        <fullName evidence="1">Uncharacterized protein</fullName>
    </submittedName>
</protein>
<evidence type="ECO:0000313" key="1">
    <source>
        <dbReference type="EMBL" id="GAA5497547.1"/>
    </source>
</evidence>
<dbReference type="EMBL" id="BAABRL010000016">
    <property type="protein sequence ID" value="GAA5497547.1"/>
    <property type="molecule type" value="Genomic_DNA"/>
</dbReference>
<accession>A0ABP9V4G2</accession>
<reference evidence="1 2" key="1">
    <citation type="submission" date="2024-02" db="EMBL/GenBank/DDBJ databases">
        <title>Rubritalea halochordaticola NBRC 107102.</title>
        <authorList>
            <person name="Ichikawa N."/>
            <person name="Katano-Makiyama Y."/>
            <person name="Hidaka K."/>
        </authorList>
    </citation>
    <scope>NUCLEOTIDE SEQUENCE [LARGE SCALE GENOMIC DNA]</scope>
    <source>
        <strain evidence="1 2">NBRC 107102</strain>
    </source>
</reference>
<name>A0ABP9V4G2_9BACT</name>
<evidence type="ECO:0000313" key="2">
    <source>
        <dbReference type="Proteomes" id="UP001424741"/>
    </source>
</evidence>
<dbReference type="RefSeq" id="WP_346190041.1">
    <property type="nucleotide sequence ID" value="NZ_BAABRL010000016.1"/>
</dbReference>
<gene>
    <name evidence="1" type="ORF">Rhal01_03743</name>
</gene>
<keyword evidence="2" id="KW-1185">Reference proteome</keyword>
<dbReference type="Proteomes" id="UP001424741">
    <property type="component" value="Unassembled WGS sequence"/>
</dbReference>